<dbReference type="InterPro" id="IPR046342">
    <property type="entry name" value="CBS_dom_sf"/>
</dbReference>
<keyword evidence="1" id="KW-0614">Plasmid</keyword>
<accession>A0A345IM64</accession>
<dbReference type="KEGG" id="dwu:DVJ83_16785"/>
<reference evidence="1 2" key="1">
    <citation type="submission" date="2018-07" db="EMBL/GenBank/DDBJ databases">
        <title>Complete Genome and Methylome Analysis of Deinococcus wulumuqiensis NEB 479.</title>
        <authorList>
            <person name="Fomenkov A."/>
            <person name="Luyten Y."/>
            <person name="Vincze T."/>
            <person name="Anton B.P."/>
            <person name="Clark T."/>
            <person name="Roberts R.J."/>
            <person name="Morgan R.D."/>
        </authorList>
    </citation>
    <scope>NUCLEOTIDE SEQUENCE [LARGE SCALE GENOMIC DNA]</scope>
    <source>
        <strain evidence="1 2">NEB 479</strain>
        <plasmid evidence="2">Plasmid pdrdi</plasmid>
    </source>
</reference>
<gene>
    <name evidence="1" type="ORF">DVJ83_16785</name>
</gene>
<dbReference type="Proteomes" id="UP000253744">
    <property type="component" value="Plasmid pDrdI"/>
</dbReference>
<evidence type="ECO:0008006" key="3">
    <source>
        <dbReference type="Google" id="ProtNLM"/>
    </source>
</evidence>
<dbReference type="AlphaFoldDB" id="A0A345IM64"/>
<protein>
    <recommendedName>
        <fullName evidence="3">CBS domain-containing protein</fullName>
    </recommendedName>
</protein>
<proteinExistence type="predicted"/>
<dbReference type="RefSeq" id="WP_114673443.1">
    <property type="nucleotide sequence ID" value="NZ_CP031163.1"/>
</dbReference>
<dbReference type="SUPFAM" id="SSF54631">
    <property type="entry name" value="CBS-domain pair"/>
    <property type="match status" value="1"/>
</dbReference>
<name>A0A345IM64_9DEIO</name>
<evidence type="ECO:0000313" key="1">
    <source>
        <dbReference type="EMBL" id="AXH00787.1"/>
    </source>
</evidence>
<geneLocation type="plasmid" evidence="2">
    <name>pdrdi</name>
</geneLocation>
<dbReference type="EMBL" id="CP031163">
    <property type="protein sequence ID" value="AXH00787.1"/>
    <property type="molecule type" value="Genomic_DNA"/>
</dbReference>
<evidence type="ECO:0000313" key="2">
    <source>
        <dbReference type="Proteomes" id="UP000253744"/>
    </source>
</evidence>
<organism evidence="1 2">
    <name type="scientific">Deinococcus wulumuqiensis</name>
    <dbReference type="NCBI Taxonomy" id="980427"/>
    <lineage>
        <taxon>Bacteria</taxon>
        <taxon>Thermotogati</taxon>
        <taxon>Deinococcota</taxon>
        <taxon>Deinococci</taxon>
        <taxon>Deinococcales</taxon>
        <taxon>Deinococcaceae</taxon>
        <taxon>Deinococcus</taxon>
    </lineage>
</organism>
<sequence length="236" mass="26765">MKKLSDFDLELLRYFLNELRSARYAALEDAENFSDICSALEELGKHVLDEKKSGLGGYRDALVHITPPSQQDRLGSALKRVIEARNDKAHTGSYARNAVEKAITVSAILEDILMQHMQTVEDIMVQGVLFAEKFMTLAKVRELMLAHSFSYLPIKMGDEYFLLSDAEVARQWRMAGQFSRERNLIPLKDLEDLRLIPMETIKGSTKLSATNIPEHPRLVLDDQGNIIGIVSPFDWL</sequence>